<dbReference type="EMBL" id="WNDQ01000026">
    <property type="protein sequence ID" value="KAF1021053.1"/>
    <property type="molecule type" value="Genomic_DNA"/>
</dbReference>
<protein>
    <submittedName>
        <fullName evidence="1">Uncharacterized protein</fullName>
    </submittedName>
</protein>
<evidence type="ECO:0000313" key="2">
    <source>
        <dbReference type="Proteomes" id="UP000461670"/>
    </source>
</evidence>
<evidence type="ECO:0000313" key="1">
    <source>
        <dbReference type="EMBL" id="KAF1021053.1"/>
    </source>
</evidence>
<organism evidence="1 2">
    <name type="scientific">Paracidovorax wautersii</name>
    <dbReference type="NCBI Taxonomy" id="1177982"/>
    <lineage>
        <taxon>Bacteria</taxon>
        <taxon>Pseudomonadati</taxon>
        <taxon>Pseudomonadota</taxon>
        <taxon>Betaproteobacteria</taxon>
        <taxon>Burkholderiales</taxon>
        <taxon>Comamonadaceae</taxon>
        <taxon>Paracidovorax</taxon>
    </lineage>
</organism>
<proteinExistence type="predicted"/>
<name>A0A7V8FNN4_9BURK</name>
<gene>
    <name evidence="1" type="ORF">GAK30_02077</name>
</gene>
<comment type="caution">
    <text evidence="1">The sequence shown here is derived from an EMBL/GenBank/DDBJ whole genome shotgun (WGS) entry which is preliminary data.</text>
</comment>
<reference evidence="2" key="1">
    <citation type="journal article" date="2020" name="MBio">
        <title>Horizontal gene transfer to a defensive symbiont with a reduced genome amongst a multipartite beetle microbiome.</title>
        <authorList>
            <person name="Waterworth S.C."/>
            <person name="Florez L.V."/>
            <person name="Rees E.R."/>
            <person name="Hertweck C."/>
            <person name="Kaltenpoth M."/>
            <person name="Kwan J.C."/>
        </authorList>
    </citation>
    <scope>NUCLEOTIDE SEQUENCE [LARGE SCALE GENOMIC DNA]</scope>
</reference>
<accession>A0A7V8FNN4</accession>
<dbReference type="Proteomes" id="UP000461670">
    <property type="component" value="Unassembled WGS sequence"/>
</dbReference>
<sequence>MSNLLSNQRSQTTYDITASWVGASEDKLVTAWGVPQGSYELSGGSKIISYRYIWNISSNVRQERWYDYSKDDRECVQKFLIENGIVTKWGASPTCKKVPDPTKSISNDIPIPRPTLQ</sequence>
<dbReference type="AlphaFoldDB" id="A0A7V8FNN4"/>